<dbReference type="RefSeq" id="WP_155320204.1">
    <property type="nucleotide sequence ID" value="NZ_AP021874.1"/>
</dbReference>
<keyword evidence="3" id="KW-0378">Hydrolase</keyword>
<reference evidence="3 4" key="1">
    <citation type="submission" date="2019-11" db="EMBL/GenBank/DDBJ databases">
        <title>Comparative genomics of hydrocarbon-degrading Desulfosarcina strains.</title>
        <authorList>
            <person name="Watanabe M."/>
            <person name="Kojima H."/>
            <person name="Fukui M."/>
        </authorList>
    </citation>
    <scope>NUCLEOTIDE SEQUENCE [LARGE SCALE GENOMIC DNA]</scope>
    <source>
        <strain evidence="3 4">PL12</strain>
    </source>
</reference>
<evidence type="ECO:0000313" key="4">
    <source>
        <dbReference type="Proteomes" id="UP000427906"/>
    </source>
</evidence>
<feature type="domain" description="Amidohydrolase-related" evidence="2">
    <location>
        <begin position="25"/>
        <end position="293"/>
    </location>
</feature>
<dbReference type="KEGG" id="dalk:DSCA_64470"/>
<proteinExistence type="predicted"/>
<dbReference type="InterPro" id="IPR032465">
    <property type="entry name" value="ACMSD"/>
</dbReference>
<evidence type="ECO:0000259" key="2">
    <source>
        <dbReference type="Pfam" id="PF04909"/>
    </source>
</evidence>
<dbReference type="AlphaFoldDB" id="A0A5K7Z7N2"/>
<evidence type="ECO:0000313" key="3">
    <source>
        <dbReference type="EMBL" id="BBO72517.1"/>
    </source>
</evidence>
<accession>A0A5K7Z7N2</accession>
<dbReference type="InterPro" id="IPR032466">
    <property type="entry name" value="Metal_Hydrolase"/>
</dbReference>
<dbReference type="SUPFAM" id="SSF51556">
    <property type="entry name" value="Metallo-dependent hydrolases"/>
    <property type="match status" value="1"/>
</dbReference>
<dbReference type="Gene3D" id="3.20.20.140">
    <property type="entry name" value="Metal-dependent hydrolases"/>
    <property type="match status" value="1"/>
</dbReference>
<name>A0A5K7Z7N2_9BACT</name>
<dbReference type="CDD" id="cd01292">
    <property type="entry name" value="metallo-dependent_hydrolases"/>
    <property type="match status" value="1"/>
</dbReference>
<dbReference type="Pfam" id="PF04909">
    <property type="entry name" value="Amidohydro_2"/>
    <property type="match status" value="1"/>
</dbReference>
<gene>
    <name evidence="3" type="ORF">DSCA_64470</name>
</gene>
<organism evidence="3 4">
    <name type="scientific">Desulfosarcina alkanivorans</name>
    <dbReference type="NCBI Taxonomy" id="571177"/>
    <lineage>
        <taxon>Bacteria</taxon>
        <taxon>Pseudomonadati</taxon>
        <taxon>Thermodesulfobacteriota</taxon>
        <taxon>Desulfobacteria</taxon>
        <taxon>Desulfobacterales</taxon>
        <taxon>Desulfosarcinaceae</taxon>
        <taxon>Desulfosarcina</taxon>
    </lineage>
</organism>
<protein>
    <submittedName>
        <fullName evidence="3">Metal-dependent hydrolase</fullName>
    </submittedName>
</protein>
<dbReference type="GO" id="GO:0016787">
    <property type="term" value="F:hydrolase activity"/>
    <property type="evidence" value="ECO:0007669"/>
    <property type="project" value="UniProtKB-KW"/>
</dbReference>
<dbReference type="InterPro" id="IPR006680">
    <property type="entry name" value="Amidohydro-rel"/>
</dbReference>
<dbReference type="Proteomes" id="UP000427906">
    <property type="component" value="Chromosome"/>
</dbReference>
<dbReference type="EMBL" id="AP021874">
    <property type="protein sequence ID" value="BBO72517.1"/>
    <property type="molecule type" value="Genomic_DNA"/>
</dbReference>
<keyword evidence="4" id="KW-1185">Reference proteome</keyword>
<dbReference type="OrthoDB" id="5172791at2"/>
<dbReference type="GO" id="GO:0019748">
    <property type="term" value="P:secondary metabolic process"/>
    <property type="evidence" value="ECO:0007669"/>
    <property type="project" value="TreeGrafter"/>
</dbReference>
<keyword evidence="1" id="KW-0456">Lyase</keyword>
<dbReference type="GO" id="GO:0016831">
    <property type="term" value="F:carboxy-lyase activity"/>
    <property type="evidence" value="ECO:0007669"/>
    <property type="project" value="InterPro"/>
</dbReference>
<sequence length="310" mass="35363">MLKPHLPTLKDIENHTIPSGFPTVVDAHVHIFPDNMFKAVRRWFDEHAWHIRYQLPTTGVFDFLLSHGVGHIIALQYSHAPGLAGHLNQYMARQCRPYAGRVTGLATIFPGEKNAETILQDAFDAGLGGLKLHAHVQCFDINADDTERIFDVCRSNHKPVVIHIGKEPKSPAYRCDPDTICAAGKLERTLKNFPDLNICVPHLGFSETVEYKTLIEQYDNLWLDTTMALTDYFHIENRIDLAAYRMDRIMYGSDFPNIPYAWDRELKWLGDSNLSEPDLKMVLRHNAIQFFDLSDSMKNSREMPAADDDA</sequence>
<dbReference type="GO" id="GO:0005737">
    <property type="term" value="C:cytoplasm"/>
    <property type="evidence" value="ECO:0007669"/>
    <property type="project" value="TreeGrafter"/>
</dbReference>
<dbReference type="PANTHER" id="PTHR21240">
    <property type="entry name" value="2-AMINO-3-CARBOXYLMUCONATE-6-SEMIALDEHYDE DECARBOXYLASE"/>
    <property type="match status" value="1"/>
</dbReference>
<dbReference type="PANTHER" id="PTHR21240:SF28">
    <property type="entry name" value="ISO-OROTATE DECARBOXYLASE (EUROFUNG)"/>
    <property type="match status" value="1"/>
</dbReference>
<evidence type="ECO:0000256" key="1">
    <source>
        <dbReference type="ARBA" id="ARBA00023239"/>
    </source>
</evidence>